<name>A0A0C9LSV4_9FUNG</name>
<dbReference type="Proteomes" id="UP000053815">
    <property type="component" value="Unassembled WGS sequence"/>
</dbReference>
<evidence type="ECO:0000313" key="2">
    <source>
        <dbReference type="Proteomes" id="UP000053815"/>
    </source>
</evidence>
<gene>
    <name evidence="1" type="ORF">MAM1_0035c02646</name>
</gene>
<proteinExistence type="predicted"/>
<reference evidence="1" key="1">
    <citation type="submission" date="2014-09" db="EMBL/GenBank/DDBJ databases">
        <title>Draft genome sequence of an oleaginous Mucoromycotina fungus Mucor ambiguus NBRC6742.</title>
        <authorList>
            <person name="Takeda I."/>
            <person name="Yamane N."/>
            <person name="Morita T."/>
            <person name="Tamano K."/>
            <person name="Machida M."/>
            <person name="Baker S."/>
            <person name="Koike H."/>
        </authorList>
    </citation>
    <scope>NUCLEOTIDE SEQUENCE</scope>
    <source>
        <strain evidence="1">NBRC 6742</strain>
    </source>
</reference>
<dbReference type="EMBL" id="DF836324">
    <property type="protein sequence ID" value="GAN03195.1"/>
    <property type="molecule type" value="Genomic_DNA"/>
</dbReference>
<accession>A0A0C9LSV4</accession>
<dbReference type="AlphaFoldDB" id="A0A0C9LSV4"/>
<evidence type="ECO:0000313" key="1">
    <source>
        <dbReference type="EMBL" id="GAN03195.1"/>
    </source>
</evidence>
<organism evidence="1">
    <name type="scientific">Mucor ambiguus</name>
    <dbReference type="NCBI Taxonomy" id="91626"/>
    <lineage>
        <taxon>Eukaryota</taxon>
        <taxon>Fungi</taxon>
        <taxon>Fungi incertae sedis</taxon>
        <taxon>Mucoromycota</taxon>
        <taxon>Mucoromycotina</taxon>
        <taxon>Mucoromycetes</taxon>
        <taxon>Mucorales</taxon>
        <taxon>Mucorineae</taxon>
        <taxon>Mucoraceae</taxon>
        <taxon>Mucor</taxon>
    </lineage>
</organism>
<sequence>MLVKSACSARDTHIPDATNPTQALLFCLRVKDKSNYCQQIPVFHIDNATSAFDDIAAAYNVSGVALRKMTKVNLVKQ</sequence>
<protein>
    <submittedName>
        <fullName evidence="1">Uncharacterized protein</fullName>
    </submittedName>
</protein>
<keyword evidence="2" id="KW-1185">Reference proteome</keyword>